<name>A0A0G1BHJ9_9BACT</name>
<protein>
    <submittedName>
        <fullName evidence="3">Methyltransferase type 12</fullName>
    </submittedName>
</protein>
<dbReference type="PANTHER" id="PTHR43861">
    <property type="entry name" value="TRANS-ACONITATE 2-METHYLTRANSFERASE-RELATED"/>
    <property type="match status" value="1"/>
</dbReference>
<dbReference type="Pfam" id="PF13649">
    <property type="entry name" value="Methyltransf_25"/>
    <property type="match status" value="1"/>
</dbReference>
<evidence type="ECO:0000259" key="2">
    <source>
        <dbReference type="Pfam" id="PF13649"/>
    </source>
</evidence>
<sequence length="209" mass="24190">MINRWFVSFFVKIDNVCYKVLSKLAILGNNGIHPKHEIIGYYHFFRSHIKPGDSVIDIGCGNGVNAYHVADVAGTVVGIDMNEKNIAQAQKKYTKKNIEYIFGDALTYRFNTTFDAIILSNVLEHIEKRIDFLKGLHHLSDTILIRVPMIDRDWLVLFKKQHGFEYRLDLTHYLEYTIDILKTELEEAGWTLQKYSVQFGECWGVAKKS</sequence>
<evidence type="ECO:0000256" key="1">
    <source>
        <dbReference type="ARBA" id="ARBA00022679"/>
    </source>
</evidence>
<gene>
    <name evidence="3" type="ORF">UV42_C0003G0014</name>
</gene>
<evidence type="ECO:0000313" key="3">
    <source>
        <dbReference type="EMBL" id="KKS72885.1"/>
    </source>
</evidence>
<dbReference type="GO" id="GO:0008168">
    <property type="term" value="F:methyltransferase activity"/>
    <property type="evidence" value="ECO:0007669"/>
    <property type="project" value="UniProtKB-KW"/>
</dbReference>
<dbReference type="Gene3D" id="3.40.50.150">
    <property type="entry name" value="Vaccinia Virus protein VP39"/>
    <property type="match status" value="1"/>
</dbReference>
<comment type="caution">
    <text evidence="3">The sequence shown here is derived from an EMBL/GenBank/DDBJ whole genome shotgun (WGS) entry which is preliminary data.</text>
</comment>
<dbReference type="SUPFAM" id="SSF53335">
    <property type="entry name" value="S-adenosyl-L-methionine-dependent methyltransferases"/>
    <property type="match status" value="1"/>
</dbReference>
<dbReference type="EMBL" id="LCEK01000003">
    <property type="protein sequence ID" value="KKS72885.1"/>
    <property type="molecule type" value="Genomic_DNA"/>
</dbReference>
<keyword evidence="3" id="KW-0489">Methyltransferase</keyword>
<reference evidence="3 4" key="1">
    <citation type="journal article" date="2015" name="Nature">
        <title>rRNA introns, odd ribosomes, and small enigmatic genomes across a large radiation of phyla.</title>
        <authorList>
            <person name="Brown C.T."/>
            <person name="Hug L.A."/>
            <person name="Thomas B.C."/>
            <person name="Sharon I."/>
            <person name="Castelle C.J."/>
            <person name="Singh A."/>
            <person name="Wilkins M.J."/>
            <person name="Williams K.H."/>
            <person name="Banfield J.F."/>
        </authorList>
    </citation>
    <scope>NUCLEOTIDE SEQUENCE [LARGE SCALE GENOMIC DNA]</scope>
</reference>
<dbReference type="GO" id="GO:0032259">
    <property type="term" value="P:methylation"/>
    <property type="evidence" value="ECO:0007669"/>
    <property type="project" value="UniProtKB-KW"/>
</dbReference>
<organism evidence="3 4">
    <name type="scientific">Candidatus Magasanikbacteria bacterium GW2011_GWE2_42_7</name>
    <dbReference type="NCBI Taxonomy" id="1619052"/>
    <lineage>
        <taxon>Bacteria</taxon>
        <taxon>Candidatus Magasanikiibacteriota</taxon>
    </lineage>
</organism>
<dbReference type="InterPro" id="IPR041698">
    <property type="entry name" value="Methyltransf_25"/>
</dbReference>
<dbReference type="InterPro" id="IPR029063">
    <property type="entry name" value="SAM-dependent_MTases_sf"/>
</dbReference>
<dbReference type="CDD" id="cd02440">
    <property type="entry name" value="AdoMet_MTases"/>
    <property type="match status" value="1"/>
</dbReference>
<keyword evidence="1 3" id="KW-0808">Transferase</keyword>
<evidence type="ECO:0000313" key="4">
    <source>
        <dbReference type="Proteomes" id="UP000033867"/>
    </source>
</evidence>
<dbReference type="Proteomes" id="UP000033867">
    <property type="component" value="Unassembled WGS sequence"/>
</dbReference>
<proteinExistence type="predicted"/>
<feature type="domain" description="Methyltransferase" evidence="2">
    <location>
        <begin position="55"/>
        <end position="136"/>
    </location>
</feature>
<dbReference type="AlphaFoldDB" id="A0A0G1BHJ9"/>
<accession>A0A0G1BHJ9</accession>